<dbReference type="AlphaFoldDB" id="A0A518C1T7"/>
<organism evidence="1 2">
    <name type="scientific">Bremerella volcania</name>
    <dbReference type="NCBI Taxonomy" id="2527984"/>
    <lineage>
        <taxon>Bacteria</taxon>
        <taxon>Pseudomonadati</taxon>
        <taxon>Planctomycetota</taxon>
        <taxon>Planctomycetia</taxon>
        <taxon>Pirellulales</taxon>
        <taxon>Pirellulaceae</taxon>
        <taxon>Bremerella</taxon>
    </lineage>
</organism>
<protein>
    <recommendedName>
        <fullName evidence="3">DUF3806 domain-containing protein</fullName>
    </recommendedName>
</protein>
<proteinExistence type="predicted"/>
<evidence type="ECO:0000313" key="1">
    <source>
        <dbReference type="EMBL" id="QDU73188.1"/>
    </source>
</evidence>
<keyword evidence="2" id="KW-1185">Reference proteome</keyword>
<reference evidence="2" key="1">
    <citation type="submission" date="2019-02" db="EMBL/GenBank/DDBJ databases">
        <title>Deep-cultivation of Planctomycetes and their phenomic and genomic characterization uncovers novel biology.</title>
        <authorList>
            <person name="Wiegand S."/>
            <person name="Jogler M."/>
            <person name="Boedeker C."/>
            <person name="Pinto D."/>
            <person name="Vollmers J."/>
            <person name="Rivas-Marin E."/>
            <person name="Kohn T."/>
            <person name="Peeters S.H."/>
            <person name="Heuer A."/>
            <person name="Rast P."/>
            <person name="Oberbeckmann S."/>
            <person name="Bunk B."/>
            <person name="Jeske O."/>
            <person name="Meyerdierks A."/>
            <person name="Storesund J.E."/>
            <person name="Kallscheuer N."/>
            <person name="Luecker S."/>
            <person name="Lage O.M."/>
            <person name="Pohl T."/>
            <person name="Merkel B.J."/>
            <person name="Hornburger P."/>
            <person name="Mueller R.-W."/>
            <person name="Bruemmer F."/>
            <person name="Labrenz M."/>
            <person name="Spormann A.M."/>
            <person name="Op den Camp H."/>
            <person name="Overmann J."/>
            <person name="Amann R."/>
            <person name="Jetten M.S.M."/>
            <person name="Mascher T."/>
            <person name="Medema M.H."/>
            <person name="Devos D.P."/>
            <person name="Kaster A.-K."/>
            <person name="Ovreas L."/>
            <person name="Rohde M."/>
            <person name="Galperin M.Y."/>
            <person name="Jogler C."/>
        </authorList>
    </citation>
    <scope>NUCLEOTIDE SEQUENCE [LARGE SCALE GENOMIC DNA]</scope>
    <source>
        <strain evidence="2">Pan97</strain>
    </source>
</reference>
<dbReference type="EMBL" id="CP036289">
    <property type="protein sequence ID" value="QDU73188.1"/>
    <property type="molecule type" value="Genomic_DNA"/>
</dbReference>
<evidence type="ECO:0000313" key="2">
    <source>
        <dbReference type="Proteomes" id="UP000318626"/>
    </source>
</evidence>
<evidence type="ECO:0008006" key="3">
    <source>
        <dbReference type="Google" id="ProtNLM"/>
    </source>
</evidence>
<accession>A0A518C1T7</accession>
<dbReference type="OrthoDB" id="287067at2"/>
<dbReference type="RefSeq" id="WP_144969819.1">
    <property type="nucleotide sequence ID" value="NZ_CP036289.1"/>
</dbReference>
<sequence>MPDPAHVVQSSPSAETMRLMDLVAADAAEILDVSLGDSPQVIIEAIDQCVREIQKGCGPELDAEEDLVMLLGSLWGNQIVQALSWQWVNIDLTDSDPPFAAIGVVSPDRDKVIYPFNFVSLCVEKDVLVNILLVYNVLTEKPESAVYDPGSCENVMTRIQHMVPPE</sequence>
<dbReference type="Proteomes" id="UP000318626">
    <property type="component" value="Chromosome"/>
</dbReference>
<gene>
    <name evidence="1" type="ORF">Pan97_01550</name>
</gene>
<name>A0A518C1T7_9BACT</name>
<dbReference type="KEGG" id="bvo:Pan97_01550"/>